<feature type="domain" description="SDH C-terminal" evidence="5">
    <location>
        <begin position="254"/>
        <end position="284"/>
    </location>
</feature>
<organism evidence="6 7">
    <name type="scientific">Shinella sedimenti</name>
    <dbReference type="NCBI Taxonomy" id="2919913"/>
    <lineage>
        <taxon>Bacteria</taxon>
        <taxon>Pseudomonadati</taxon>
        <taxon>Pseudomonadota</taxon>
        <taxon>Alphaproteobacteria</taxon>
        <taxon>Hyphomicrobiales</taxon>
        <taxon>Rhizobiaceae</taxon>
        <taxon>Shinella</taxon>
    </lineage>
</organism>
<feature type="domain" description="Shikimate dehydrogenase substrate binding N-terminal" evidence="4">
    <location>
        <begin position="18"/>
        <end position="102"/>
    </location>
</feature>
<geneLocation type="plasmid" evidence="6">
    <name>unnamed</name>
</geneLocation>
<evidence type="ECO:0000259" key="4">
    <source>
        <dbReference type="Pfam" id="PF08501"/>
    </source>
</evidence>
<dbReference type="Pfam" id="PF18317">
    <property type="entry name" value="SDH_C"/>
    <property type="match status" value="1"/>
</dbReference>
<dbReference type="InterPro" id="IPR013708">
    <property type="entry name" value="Shikimate_DH-bd_N"/>
</dbReference>
<accession>A0ABT0CNG7</accession>
<dbReference type="InterPro" id="IPR046346">
    <property type="entry name" value="Aminoacid_DH-like_N_sf"/>
</dbReference>
<dbReference type="SUPFAM" id="SSF51735">
    <property type="entry name" value="NAD(P)-binding Rossmann-fold domains"/>
    <property type="match status" value="1"/>
</dbReference>
<dbReference type="PANTHER" id="PTHR21089">
    <property type="entry name" value="SHIKIMATE DEHYDROGENASE"/>
    <property type="match status" value="1"/>
</dbReference>
<dbReference type="Proteomes" id="UP001201844">
    <property type="component" value="Unassembled WGS sequence"/>
</dbReference>
<keyword evidence="3" id="KW-0028">Amino-acid biosynthesis</keyword>
<keyword evidence="2 6" id="KW-0560">Oxidoreductase</keyword>
<dbReference type="InterPro" id="IPR022893">
    <property type="entry name" value="Shikimate_DH_fam"/>
</dbReference>
<keyword evidence="7" id="KW-1185">Reference proteome</keyword>
<dbReference type="EC" id="1.1.1.25" evidence="6"/>
<dbReference type="InterPro" id="IPR036291">
    <property type="entry name" value="NAD(P)-bd_dom_sf"/>
</dbReference>
<comment type="caution">
    <text evidence="6">The sequence shown here is derived from an EMBL/GenBank/DDBJ whole genome shotgun (WGS) entry which is preliminary data.</text>
</comment>
<sequence>MHASKSTPVGPSRVKLGLIGDNIARSQSPRLHRLAGRMCGLDVSYASLIPADLGMNFDQVFERCRTDGFRGVNITYPYKETVIDKVRIDDPTVRALGACNTILFEQDGPRGFNTDSSGFASAFVSAFGSVAPGRVTMAGAGGVGKAIAFALGKLGATHLALVDPDQSKSAALAASLAAYFPNLDISRPETLAEAVDGADGLINSTPIGMVGHDGNVFDGLDLKHSRWAFDAVYTPVETQFLAAARTAGAEILSGYELFFHQGAHAFRLFTGQEPDEGALRTAMLAPEQCDAGRAYVA</sequence>
<comment type="pathway">
    <text evidence="1">Metabolic intermediate biosynthesis; chorismate biosynthesis; chorismate from D-erythrose 4-phosphate and phosphoenolpyruvate: step 4/7.</text>
</comment>
<proteinExistence type="predicted"/>
<evidence type="ECO:0000259" key="5">
    <source>
        <dbReference type="Pfam" id="PF18317"/>
    </source>
</evidence>
<dbReference type="InterPro" id="IPR041121">
    <property type="entry name" value="SDH_C"/>
</dbReference>
<evidence type="ECO:0000256" key="3">
    <source>
        <dbReference type="ARBA" id="ARBA00023141"/>
    </source>
</evidence>
<dbReference type="Gene3D" id="3.40.50.10860">
    <property type="entry name" value="Leucine Dehydrogenase, chain A, domain 1"/>
    <property type="match status" value="1"/>
</dbReference>
<protein>
    <submittedName>
        <fullName evidence="6">Shikimate dehydrogenase</fullName>
        <ecNumber evidence="6">1.1.1.25</ecNumber>
    </submittedName>
</protein>
<dbReference type="GO" id="GO:0004764">
    <property type="term" value="F:shikimate 3-dehydrogenase (NADP+) activity"/>
    <property type="evidence" value="ECO:0007669"/>
    <property type="project" value="UniProtKB-EC"/>
</dbReference>
<dbReference type="NCBIfam" id="NF009201">
    <property type="entry name" value="PRK12549.1"/>
    <property type="match status" value="1"/>
</dbReference>
<dbReference type="Gene3D" id="3.40.50.720">
    <property type="entry name" value="NAD(P)-binding Rossmann-like Domain"/>
    <property type="match status" value="1"/>
</dbReference>
<evidence type="ECO:0000256" key="1">
    <source>
        <dbReference type="ARBA" id="ARBA00004871"/>
    </source>
</evidence>
<dbReference type="Pfam" id="PF08501">
    <property type="entry name" value="Shikimate_dh_N"/>
    <property type="match status" value="1"/>
</dbReference>
<keyword evidence="3" id="KW-0057">Aromatic amino acid biosynthesis</keyword>
<dbReference type="EMBL" id="JAKVIN010000005">
    <property type="protein sequence ID" value="MCJ8150154.1"/>
    <property type="molecule type" value="Genomic_DNA"/>
</dbReference>
<dbReference type="PANTHER" id="PTHR21089:SF1">
    <property type="entry name" value="BIFUNCTIONAL 3-DEHYDROQUINATE DEHYDRATASE_SHIKIMATE DEHYDROGENASE, CHLOROPLASTIC"/>
    <property type="match status" value="1"/>
</dbReference>
<dbReference type="SUPFAM" id="SSF53223">
    <property type="entry name" value="Aminoacid dehydrogenase-like, N-terminal domain"/>
    <property type="match status" value="1"/>
</dbReference>
<name>A0ABT0CNG7_9HYPH</name>
<evidence type="ECO:0000313" key="7">
    <source>
        <dbReference type="Proteomes" id="UP001201844"/>
    </source>
</evidence>
<keyword evidence="6" id="KW-0614">Plasmid</keyword>
<evidence type="ECO:0000256" key="2">
    <source>
        <dbReference type="ARBA" id="ARBA00023002"/>
    </source>
</evidence>
<reference evidence="6 7" key="1">
    <citation type="submission" date="2022-02" db="EMBL/GenBank/DDBJ databases">
        <title>Shinella B3.7 sp. nov., isolated from Sediment (Zhairuo Island).</title>
        <authorList>
            <person name="Chen G."/>
        </authorList>
    </citation>
    <scope>NUCLEOTIDE SEQUENCE [LARGE SCALE GENOMIC DNA]</scope>
    <source>
        <strain evidence="6 7">B3.7</strain>
        <plasmid evidence="6">unnamed</plasmid>
    </source>
</reference>
<gene>
    <name evidence="6" type="ORF">MKI86_13475</name>
</gene>
<dbReference type="CDD" id="cd01065">
    <property type="entry name" value="NAD_bind_Shikimate_DH"/>
    <property type="match status" value="1"/>
</dbReference>
<dbReference type="RefSeq" id="WP_241601422.1">
    <property type="nucleotide sequence ID" value="NZ_JAKVIN010000005.1"/>
</dbReference>
<evidence type="ECO:0000313" key="6">
    <source>
        <dbReference type="EMBL" id="MCJ8150154.1"/>
    </source>
</evidence>